<reference evidence="14" key="1">
    <citation type="journal article" date="2019" name="Int. J. Syst. Evol. Microbiol.">
        <title>The Global Catalogue of Microorganisms (GCM) 10K type strain sequencing project: providing services to taxonomists for standard genome sequencing and annotation.</title>
        <authorList>
            <consortium name="The Broad Institute Genomics Platform"/>
            <consortium name="The Broad Institute Genome Sequencing Center for Infectious Disease"/>
            <person name="Wu L."/>
            <person name="Ma J."/>
        </authorList>
    </citation>
    <scope>NUCLEOTIDE SEQUENCE [LARGE SCALE GENOMIC DNA]</scope>
    <source>
        <strain evidence="14">CGMCC 4.7289</strain>
    </source>
</reference>
<dbReference type="InterPro" id="IPR003780">
    <property type="entry name" value="COX15/CtaA_fam"/>
</dbReference>
<dbReference type="Proteomes" id="UP001595816">
    <property type="component" value="Unassembled WGS sequence"/>
</dbReference>
<evidence type="ECO:0000256" key="9">
    <source>
        <dbReference type="ARBA" id="ARBA00023136"/>
    </source>
</evidence>
<feature type="transmembrane region" description="Helical" evidence="12">
    <location>
        <begin position="281"/>
        <end position="305"/>
    </location>
</feature>
<dbReference type="PANTHER" id="PTHR35457">
    <property type="entry name" value="HEME A SYNTHASE"/>
    <property type="match status" value="1"/>
</dbReference>
<feature type="transmembrane region" description="Helical" evidence="12">
    <location>
        <begin position="251"/>
        <end position="275"/>
    </location>
</feature>
<protein>
    <submittedName>
        <fullName evidence="13">Heme A synthase</fullName>
    </submittedName>
</protein>
<evidence type="ECO:0000256" key="12">
    <source>
        <dbReference type="SAM" id="Phobius"/>
    </source>
</evidence>
<keyword evidence="3 12" id="KW-0812">Transmembrane</keyword>
<gene>
    <name evidence="13" type="ORF">ACFOZ4_25900</name>
</gene>
<feature type="transmembrane region" description="Helical" evidence="12">
    <location>
        <begin position="179"/>
        <end position="202"/>
    </location>
</feature>
<evidence type="ECO:0000256" key="2">
    <source>
        <dbReference type="ARBA" id="ARBA00022475"/>
    </source>
</evidence>
<feature type="transmembrane region" description="Helical" evidence="12">
    <location>
        <begin position="222"/>
        <end position="244"/>
    </location>
</feature>
<accession>A0ABV8LU46</accession>
<feature type="transmembrane region" description="Helical" evidence="12">
    <location>
        <begin position="138"/>
        <end position="158"/>
    </location>
</feature>
<feature type="transmembrane region" description="Helical" evidence="12">
    <location>
        <begin position="110"/>
        <end position="132"/>
    </location>
</feature>
<dbReference type="PANTHER" id="PTHR35457:SF1">
    <property type="entry name" value="HEME A SYNTHASE"/>
    <property type="match status" value="1"/>
</dbReference>
<name>A0ABV8LU46_9ACTN</name>
<keyword evidence="14" id="KW-1185">Reference proteome</keyword>
<comment type="caution">
    <text evidence="13">The sequence shown here is derived from an EMBL/GenBank/DDBJ whole genome shotgun (WGS) entry which is preliminary data.</text>
</comment>
<evidence type="ECO:0000256" key="1">
    <source>
        <dbReference type="ARBA" id="ARBA00004141"/>
    </source>
</evidence>
<evidence type="ECO:0000313" key="14">
    <source>
        <dbReference type="Proteomes" id="UP001595816"/>
    </source>
</evidence>
<keyword evidence="9 12" id="KW-0472">Membrane</keyword>
<evidence type="ECO:0000256" key="6">
    <source>
        <dbReference type="ARBA" id="ARBA00023002"/>
    </source>
</evidence>
<proteinExistence type="predicted"/>
<keyword evidence="2" id="KW-1003">Cell membrane</keyword>
<evidence type="ECO:0000256" key="8">
    <source>
        <dbReference type="ARBA" id="ARBA00023133"/>
    </source>
</evidence>
<keyword evidence="10" id="KW-1015">Disulfide bond</keyword>
<evidence type="ECO:0000256" key="3">
    <source>
        <dbReference type="ARBA" id="ARBA00022692"/>
    </source>
</evidence>
<dbReference type="RefSeq" id="WP_253761751.1">
    <property type="nucleotide sequence ID" value="NZ_JAMZDZ010000001.1"/>
</dbReference>
<keyword evidence="5 12" id="KW-1133">Transmembrane helix</keyword>
<keyword evidence="7" id="KW-0408">Iron</keyword>
<dbReference type="InterPro" id="IPR050450">
    <property type="entry name" value="COX15/CtaA_HemeA_synthase"/>
</dbReference>
<dbReference type="EMBL" id="JBHSAY010000015">
    <property type="protein sequence ID" value="MFC4134059.1"/>
    <property type="molecule type" value="Genomic_DNA"/>
</dbReference>
<evidence type="ECO:0000256" key="7">
    <source>
        <dbReference type="ARBA" id="ARBA00023004"/>
    </source>
</evidence>
<keyword evidence="8" id="KW-0350">Heme biosynthesis</keyword>
<evidence type="ECO:0000256" key="5">
    <source>
        <dbReference type="ARBA" id="ARBA00022989"/>
    </source>
</evidence>
<feature type="transmembrane region" description="Helical" evidence="12">
    <location>
        <begin position="69"/>
        <end position="89"/>
    </location>
</feature>
<evidence type="ECO:0000256" key="4">
    <source>
        <dbReference type="ARBA" id="ARBA00022723"/>
    </source>
</evidence>
<evidence type="ECO:0000256" key="11">
    <source>
        <dbReference type="ARBA" id="ARBA00023444"/>
    </source>
</evidence>
<comment type="subcellular location">
    <subcellularLocation>
        <location evidence="1">Membrane</location>
        <topology evidence="1">Multi-pass membrane protein</topology>
    </subcellularLocation>
</comment>
<sequence>MGELREVWAAPKLLRGTALASLAANVGIVVTGGAVRLTGSGLGCPTWPKCTGESLVATREMGVNGAIEFGNRLLTFVVAILAVLGFLLARQAAKRIRATGGDPGQARSMVRWSFWTALSIPAQAAWGGLTVLTNLNPWIVGLHFMVSIGIIFAAFGFWRSTLDADPHLAPTRVTVARELRWLVGLIQAAAVGVLVIGTMVTGSGPHAGDQGAARNGLDPAQISQVHADLVFLLFGLAAAAWLALRAVRATAAAAATLVLLGVLAGQGVIGFVQYFTHLQPVLVGVHMFGASLVWIAALRVWWAVLPARPVPLVRQSAGRSLEDNLTVANATGARERS</sequence>
<keyword evidence="6" id="KW-0560">Oxidoreductase</keyword>
<organism evidence="13 14">
    <name type="scientific">Hamadaea flava</name>
    <dbReference type="NCBI Taxonomy" id="1742688"/>
    <lineage>
        <taxon>Bacteria</taxon>
        <taxon>Bacillati</taxon>
        <taxon>Actinomycetota</taxon>
        <taxon>Actinomycetes</taxon>
        <taxon>Micromonosporales</taxon>
        <taxon>Micromonosporaceae</taxon>
        <taxon>Hamadaea</taxon>
    </lineage>
</organism>
<evidence type="ECO:0000313" key="13">
    <source>
        <dbReference type="EMBL" id="MFC4134059.1"/>
    </source>
</evidence>
<dbReference type="Pfam" id="PF02628">
    <property type="entry name" value="COX15-CtaA"/>
    <property type="match status" value="1"/>
</dbReference>
<comment type="pathway">
    <text evidence="11">Porphyrin-containing compound metabolism.</text>
</comment>
<evidence type="ECO:0000256" key="10">
    <source>
        <dbReference type="ARBA" id="ARBA00023157"/>
    </source>
</evidence>
<keyword evidence="4" id="KW-0479">Metal-binding</keyword>